<dbReference type="GO" id="GO:0005886">
    <property type="term" value="C:plasma membrane"/>
    <property type="evidence" value="ECO:0007669"/>
    <property type="project" value="UniProtKB-SubCell"/>
</dbReference>
<gene>
    <name evidence="10" type="ORF">GA0070621_0914</name>
</gene>
<feature type="region of interest" description="Disordered" evidence="8">
    <location>
        <begin position="534"/>
        <end position="561"/>
    </location>
</feature>
<feature type="transmembrane region" description="Helical" evidence="9">
    <location>
        <begin position="59"/>
        <end position="78"/>
    </location>
</feature>
<keyword evidence="2" id="KW-1003">Cell membrane</keyword>
<evidence type="ECO:0000256" key="1">
    <source>
        <dbReference type="ARBA" id="ARBA00004651"/>
    </source>
</evidence>
<organism evidence="10 11">
    <name type="scientific">Micromonospora narathiwatensis</name>
    <dbReference type="NCBI Taxonomy" id="299146"/>
    <lineage>
        <taxon>Bacteria</taxon>
        <taxon>Bacillati</taxon>
        <taxon>Actinomycetota</taxon>
        <taxon>Actinomycetes</taxon>
        <taxon>Micromonosporales</taxon>
        <taxon>Micromonosporaceae</taxon>
        <taxon>Micromonospora</taxon>
    </lineage>
</organism>
<dbReference type="Pfam" id="PF03023">
    <property type="entry name" value="MurJ"/>
    <property type="match status" value="1"/>
</dbReference>
<dbReference type="RefSeq" id="WP_091191831.1">
    <property type="nucleotide sequence ID" value="NZ_LT594324.1"/>
</dbReference>
<dbReference type="GO" id="GO:0034204">
    <property type="term" value="P:lipid translocation"/>
    <property type="evidence" value="ECO:0007669"/>
    <property type="project" value="TreeGrafter"/>
</dbReference>
<name>A0A1A8Z8W1_9ACTN</name>
<evidence type="ECO:0000256" key="6">
    <source>
        <dbReference type="ARBA" id="ARBA00022989"/>
    </source>
</evidence>
<feature type="transmembrane region" description="Helical" evidence="9">
    <location>
        <begin position="206"/>
        <end position="226"/>
    </location>
</feature>
<sequence>MTKPAPFAGAGRVAGAAALIAVLTVVSRLAGVGRTAVFTWTLAQTDLGGAYVVANNLPNFIFEIVAGGALASLVVPLLAAEADRGDRRAVAATTGALLTWVLALLVPLAVLVALLADPLVALQGTGLSEAQQQTGARMLRLFAPQLPLYGVGIVLTGVLQAHRRFAWPVIAPLLSSITVIGVYLGFTATEGRLATVARVSPAGELLLAGGTTLGVVVLSLSLLIPLRRLRLPLRPGFRFPAGARARVGGLAVAGVVTVAAQQVALMVVLNQVSYGSTANPGVYNIAQTIYFLPWAVLAVPLAVAAYPTLATARAAGDERTYRDTLAPAVRGVVLFSLLGAAALVGTAVPVGHFFFEPDVAGPAAAAIAGFAPGLLGYGLFAVLTRALYARGETRSATVATAVGWLTVPALAVLLGHLLPLADRVLAVALATSGGMLVLGGLLITAVLRSAGRAALAGVGRAGAAGLLAAAVAGLGGVGAARWLAGLGTPTTAQALVQGMLSGAVVGALFLAVAWLTDARDVRPLLAAVARRLGRRRPPATTGKPEDQRPAGRGDGKETVTS</sequence>
<dbReference type="OrthoDB" id="4350032at2"/>
<evidence type="ECO:0000256" key="8">
    <source>
        <dbReference type="SAM" id="MobiDB-lite"/>
    </source>
</evidence>
<evidence type="ECO:0000256" key="4">
    <source>
        <dbReference type="ARBA" id="ARBA00022960"/>
    </source>
</evidence>
<feature type="transmembrane region" description="Helical" evidence="9">
    <location>
        <begin position="424"/>
        <end position="447"/>
    </location>
</feature>
<comment type="subcellular location">
    <subcellularLocation>
        <location evidence="1">Cell membrane</location>
        <topology evidence="1">Multi-pass membrane protein</topology>
    </subcellularLocation>
</comment>
<evidence type="ECO:0000256" key="2">
    <source>
        <dbReference type="ARBA" id="ARBA00022475"/>
    </source>
</evidence>
<feature type="transmembrane region" description="Helical" evidence="9">
    <location>
        <begin position="495"/>
        <end position="515"/>
    </location>
</feature>
<dbReference type="AlphaFoldDB" id="A0A1A8Z8W1"/>
<dbReference type="InterPro" id="IPR051050">
    <property type="entry name" value="Lipid_II_flippase_MurJ/MviN"/>
</dbReference>
<evidence type="ECO:0000313" key="11">
    <source>
        <dbReference type="Proteomes" id="UP000198765"/>
    </source>
</evidence>
<evidence type="ECO:0000256" key="3">
    <source>
        <dbReference type="ARBA" id="ARBA00022692"/>
    </source>
</evidence>
<dbReference type="GO" id="GO:0008360">
    <property type="term" value="P:regulation of cell shape"/>
    <property type="evidence" value="ECO:0007669"/>
    <property type="project" value="UniProtKB-KW"/>
</dbReference>
<dbReference type="Proteomes" id="UP000198765">
    <property type="component" value="Chromosome I"/>
</dbReference>
<evidence type="ECO:0000256" key="5">
    <source>
        <dbReference type="ARBA" id="ARBA00022984"/>
    </source>
</evidence>
<reference evidence="10 11" key="1">
    <citation type="submission" date="2016-06" db="EMBL/GenBank/DDBJ databases">
        <authorList>
            <person name="Kjaerup R.B."/>
            <person name="Dalgaard T.S."/>
            <person name="Juul-Madsen H.R."/>
        </authorList>
    </citation>
    <scope>NUCLEOTIDE SEQUENCE [LARGE SCALE GENOMIC DNA]</scope>
    <source>
        <strain evidence="10 11">DSM 45248</strain>
    </source>
</reference>
<accession>A0A1A8Z8W1</accession>
<feature type="transmembrane region" description="Helical" evidence="9">
    <location>
        <begin position="331"/>
        <end position="355"/>
    </location>
</feature>
<feature type="transmembrane region" description="Helical" evidence="9">
    <location>
        <begin position="396"/>
        <end position="418"/>
    </location>
</feature>
<dbReference type="PANTHER" id="PTHR47019:SF1">
    <property type="entry name" value="LIPID II FLIPPASE MURJ"/>
    <property type="match status" value="1"/>
</dbReference>
<feature type="transmembrane region" description="Helical" evidence="9">
    <location>
        <begin position="361"/>
        <end position="384"/>
    </location>
</feature>
<dbReference type="GO" id="GO:0009252">
    <property type="term" value="P:peptidoglycan biosynthetic process"/>
    <property type="evidence" value="ECO:0007669"/>
    <property type="project" value="UniProtKB-KW"/>
</dbReference>
<dbReference type="EMBL" id="LT594324">
    <property type="protein sequence ID" value="SBT40292.1"/>
    <property type="molecule type" value="Genomic_DNA"/>
</dbReference>
<keyword evidence="3 9" id="KW-0812">Transmembrane</keyword>
<dbReference type="PATRIC" id="fig|299146.4.peg.935"/>
<feature type="transmembrane region" description="Helical" evidence="9">
    <location>
        <begin position="165"/>
        <end position="186"/>
    </location>
</feature>
<dbReference type="PANTHER" id="PTHR47019">
    <property type="entry name" value="LIPID II FLIPPASE MURJ"/>
    <property type="match status" value="1"/>
</dbReference>
<keyword evidence="5" id="KW-0573">Peptidoglycan synthesis</keyword>
<keyword evidence="11" id="KW-1185">Reference proteome</keyword>
<evidence type="ECO:0000256" key="9">
    <source>
        <dbReference type="SAM" id="Phobius"/>
    </source>
</evidence>
<feature type="transmembrane region" description="Helical" evidence="9">
    <location>
        <begin position="90"/>
        <end position="116"/>
    </location>
</feature>
<evidence type="ECO:0000256" key="7">
    <source>
        <dbReference type="ARBA" id="ARBA00023136"/>
    </source>
</evidence>
<keyword evidence="6 9" id="KW-1133">Transmembrane helix</keyword>
<feature type="compositionally biased region" description="Basic and acidic residues" evidence="8">
    <location>
        <begin position="543"/>
        <end position="561"/>
    </location>
</feature>
<feature type="transmembrane region" description="Helical" evidence="9">
    <location>
        <begin position="289"/>
        <end position="310"/>
    </location>
</feature>
<protein>
    <submittedName>
        <fullName evidence="10">Putative peptidoglycan lipid II flippase</fullName>
    </submittedName>
</protein>
<keyword evidence="7 9" id="KW-0472">Membrane</keyword>
<dbReference type="InterPro" id="IPR004268">
    <property type="entry name" value="MurJ"/>
</dbReference>
<evidence type="ECO:0000313" key="10">
    <source>
        <dbReference type="EMBL" id="SBT40292.1"/>
    </source>
</evidence>
<dbReference type="GO" id="GO:0015648">
    <property type="term" value="F:lipid-linked peptidoglycan transporter activity"/>
    <property type="evidence" value="ECO:0007669"/>
    <property type="project" value="TreeGrafter"/>
</dbReference>
<proteinExistence type="predicted"/>
<keyword evidence="4" id="KW-0133">Cell shape</keyword>
<feature type="transmembrane region" description="Helical" evidence="9">
    <location>
        <begin position="136"/>
        <end position="158"/>
    </location>
</feature>
<dbReference type="PRINTS" id="PR01806">
    <property type="entry name" value="VIRFACTRMVIN"/>
</dbReference>
<feature type="transmembrane region" description="Helical" evidence="9">
    <location>
        <begin position="459"/>
        <end position="483"/>
    </location>
</feature>
<feature type="transmembrane region" description="Helical" evidence="9">
    <location>
        <begin position="247"/>
        <end position="269"/>
    </location>
</feature>